<dbReference type="PIRSF" id="PIRSF021525">
    <property type="entry name" value="UCP021525"/>
    <property type="match status" value="1"/>
</dbReference>
<proteinExistence type="predicted"/>
<accession>A0A857LTV6</accession>
<name>A0A857LTV6_9ACTN</name>
<reference evidence="1" key="1">
    <citation type="journal article" date="2021" name="Nat. Microbiol.">
        <title>Cocultivation of an ultrasmall environmental parasitic bacterium with lytic ability against bacteria associated with wastewater foams.</title>
        <authorList>
            <person name="Batinovic S."/>
            <person name="Rose J.J.A."/>
            <person name="Ratcliffe J."/>
            <person name="Seviour R.J."/>
            <person name="Petrovski S."/>
        </authorList>
    </citation>
    <scope>NUCLEOTIDE SEQUENCE</scope>
    <source>
        <strain evidence="1">CON44</strain>
    </source>
</reference>
<dbReference type="RefSeq" id="WP_005184235.1">
    <property type="nucleotide sequence ID" value="NZ_CP045804.1"/>
</dbReference>
<gene>
    <name evidence="1" type="ORF">GII30_21805</name>
</gene>
<organism evidence="1">
    <name type="scientific">Gordonia amarae</name>
    <dbReference type="NCBI Taxonomy" id="36821"/>
    <lineage>
        <taxon>Bacteria</taxon>
        <taxon>Bacillati</taxon>
        <taxon>Actinomycetota</taxon>
        <taxon>Actinomycetes</taxon>
        <taxon>Mycobacteriales</taxon>
        <taxon>Gordoniaceae</taxon>
        <taxon>Gordonia</taxon>
    </lineage>
</organism>
<dbReference type="AlphaFoldDB" id="A0A857LTV6"/>
<evidence type="ECO:0000313" key="1">
    <source>
        <dbReference type="EMBL" id="QHN41443.1"/>
    </source>
</evidence>
<dbReference type="EMBL" id="CP045810">
    <property type="protein sequence ID" value="QHN41443.1"/>
    <property type="molecule type" value="Genomic_DNA"/>
</dbReference>
<dbReference type="InterPro" id="IPR014513">
    <property type="entry name" value="UCP021525"/>
</dbReference>
<sequence length="274" mass="30666">MDQVGGVDYREYADVARVVGAIAECVEPDRIMLVGARCRNILHGREFGSPAVLRRTSDTDLAIAIEDWAVFDRLHERFGTGSSAWQRMMVSGIPTDIVPFGPIERPPGWIGRTAGDIELNVHGFADVFRAAEQLYIDENLMIRLPTPSGYAVLKTHSWLDRIRKFEYKDAPDLALCVHWYANRVDRLWGEAFWAMEEHNFNTHTAAAAVLGRDMGQLLSRDELMQLCSRLGSMDTGLLANHFDVDASDWPDGAGRLATVEALFGELVRCKDSAR</sequence>
<protein>
    <submittedName>
        <fullName evidence="1">Uncharacterized protein</fullName>
    </submittedName>
</protein>